<evidence type="ECO:0000313" key="2">
    <source>
        <dbReference type="EMBL" id="KRL87307.1"/>
    </source>
</evidence>
<evidence type="ECO:0000313" key="3">
    <source>
        <dbReference type="Proteomes" id="UP000051324"/>
    </source>
</evidence>
<dbReference type="EMBL" id="AZFT01000004">
    <property type="protein sequence ID" value="KRL87307.1"/>
    <property type="molecule type" value="Genomic_DNA"/>
</dbReference>
<gene>
    <name evidence="2" type="ORF">FC32_GL001730</name>
</gene>
<dbReference type="InterPro" id="IPR005583">
    <property type="entry name" value="YaaA"/>
</dbReference>
<dbReference type="eggNOG" id="COG3022">
    <property type="taxonomic scope" value="Bacteria"/>
</dbReference>
<dbReference type="GO" id="GO:0033194">
    <property type="term" value="P:response to hydroperoxide"/>
    <property type="evidence" value="ECO:0007669"/>
    <property type="project" value="TreeGrafter"/>
</dbReference>
<dbReference type="PATRIC" id="fig|1423724.4.peg.1802"/>
<accession>A0A0R1UC78</accession>
<sequence length="253" mass="29259">MKTLKIIISPAKKMYDATADFSAQTKPVLLSKAQTLFSWLQGLSYEQVKEVWQCSEKLAMSNYQELQSTKLTHQVTPALFSYVGLQYSSLAPDLLTRPDLDYLAKNLRILSGLYGILRPFDGIVKYRLEMGAKIDFAGAHDLYHFWGQDLYDELFKTGEPVVNLASKEYAKVITKYLEPTDIFITCEFKEYDPKRQKLVQKATHAKQARGQFVRYLAEKKVEDLIQLQNFNELGYRFEAELSNDTTYIFVKRE</sequence>
<protein>
    <recommendedName>
        <fullName evidence="1">UPF0246 protein FC32_GL001730</fullName>
    </recommendedName>
</protein>
<comment type="caution">
    <text evidence="2">The sequence shown here is derived from an EMBL/GenBank/DDBJ whole genome shotgun (WGS) entry which is preliminary data.</text>
</comment>
<name>A0A0R1UC78_9LACO</name>
<dbReference type="Proteomes" id="UP000051324">
    <property type="component" value="Unassembled WGS sequence"/>
</dbReference>
<dbReference type="PANTHER" id="PTHR30283">
    <property type="entry name" value="PEROXIDE STRESS RESPONSE PROTEIN YAAA"/>
    <property type="match status" value="1"/>
</dbReference>
<organism evidence="2 3">
    <name type="scientific">Ligilactobacillus apodemi DSM 16634 = JCM 16172</name>
    <dbReference type="NCBI Taxonomy" id="1423724"/>
    <lineage>
        <taxon>Bacteria</taxon>
        <taxon>Bacillati</taxon>
        <taxon>Bacillota</taxon>
        <taxon>Bacilli</taxon>
        <taxon>Lactobacillales</taxon>
        <taxon>Lactobacillaceae</taxon>
        <taxon>Ligilactobacillus</taxon>
    </lineage>
</organism>
<reference evidence="2 3" key="1">
    <citation type="journal article" date="2015" name="Genome Announc.">
        <title>Expanding the biotechnology potential of lactobacilli through comparative genomics of 213 strains and associated genera.</title>
        <authorList>
            <person name="Sun Z."/>
            <person name="Harris H.M."/>
            <person name="McCann A."/>
            <person name="Guo C."/>
            <person name="Argimon S."/>
            <person name="Zhang W."/>
            <person name="Yang X."/>
            <person name="Jeffery I.B."/>
            <person name="Cooney J.C."/>
            <person name="Kagawa T.F."/>
            <person name="Liu W."/>
            <person name="Song Y."/>
            <person name="Salvetti E."/>
            <person name="Wrobel A."/>
            <person name="Rasinkangas P."/>
            <person name="Parkhill J."/>
            <person name="Rea M.C."/>
            <person name="O'Sullivan O."/>
            <person name="Ritari J."/>
            <person name="Douillard F.P."/>
            <person name="Paul Ross R."/>
            <person name="Yang R."/>
            <person name="Briner A.E."/>
            <person name="Felis G.E."/>
            <person name="de Vos W.M."/>
            <person name="Barrangou R."/>
            <person name="Klaenhammer T.R."/>
            <person name="Caufield P.W."/>
            <person name="Cui Y."/>
            <person name="Zhang H."/>
            <person name="O'Toole P.W."/>
        </authorList>
    </citation>
    <scope>NUCLEOTIDE SEQUENCE [LARGE SCALE GENOMIC DNA]</scope>
    <source>
        <strain evidence="2 3">DSM 16634</strain>
    </source>
</reference>
<dbReference type="HAMAP" id="MF_00652">
    <property type="entry name" value="UPF0246"/>
    <property type="match status" value="1"/>
</dbReference>
<dbReference type="STRING" id="1423724.FC32_GL001730"/>
<dbReference type="PANTHER" id="PTHR30283:SF4">
    <property type="entry name" value="PEROXIDE STRESS RESISTANCE PROTEIN YAAA"/>
    <property type="match status" value="1"/>
</dbReference>
<comment type="similarity">
    <text evidence="1">Belongs to the UPF0246 family.</text>
</comment>
<keyword evidence="3" id="KW-1185">Reference proteome</keyword>
<dbReference type="Pfam" id="PF03883">
    <property type="entry name" value="H2O2_YaaD"/>
    <property type="match status" value="1"/>
</dbReference>
<dbReference type="GO" id="GO:0005829">
    <property type="term" value="C:cytosol"/>
    <property type="evidence" value="ECO:0007669"/>
    <property type="project" value="TreeGrafter"/>
</dbReference>
<dbReference type="NCBIfam" id="NF002543">
    <property type="entry name" value="PRK02101.1-4"/>
    <property type="match status" value="1"/>
</dbReference>
<proteinExistence type="inferred from homology"/>
<evidence type="ECO:0000256" key="1">
    <source>
        <dbReference type="HAMAP-Rule" id="MF_00652"/>
    </source>
</evidence>
<dbReference type="AlphaFoldDB" id="A0A0R1UC78"/>